<protein>
    <submittedName>
        <fullName evidence="2">Uncharacterized protein</fullName>
    </submittedName>
</protein>
<name>W4K7X2_HETIT</name>
<evidence type="ECO:0000313" key="2">
    <source>
        <dbReference type="EMBL" id="ETW81888.1"/>
    </source>
</evidence>
<feature type="compositionally biased region" description="Basic and acidic residues" evidence="1">
    <location>
        <begin position="294"/>
        <end position="307"/>
    </location>
</feature>
<dbReference type="AlphaFoldDB" id="W4K7X2"/>
<accession>W4K7X2</accession>
<dbReference type="RefSeq" id="XP_009546517.1">
    <property type="nucleotide sequence ID" value="XM_009548222.1"/>
</dbReference>
<dbReference type="RefSeq" id="XP_009546479.1">
    <property type="nucleotide sequence ID" value="XM_009548184.1"/>
</dbReference>
<feature type="compositionally biased region" description="Basic and acidic residues" evidence="1">
    <location>
        <begin position="446"/>
        <end position="462"/>
    </location>
</feature>
<feature type="region of interest" description="Disordered" evidence="1">
    <location>
        <begin position="192"/>
        <end position="254"/>
    </location>
</feature>
<evidence type="ECO:0000313" key="3">
    <source>
        <dbReference type="EMBL" id="ETW81927.1"/>
    </source>
</evidence>
<reference evidence="2 4" key="1">
    <citation type="journal article" date="2012" name="New Phytol.">
        <title>Insight into trade-off between wood decay and parasitism from the genome of a fungal forest pathogen.</title>
        <authorList>
            <person name="Olson A."/>
            <person name="Aerts A."/>
            <person name="Asiegbu F."/>
            <person name="Belbahri L."/>
            <person name="Bouzid O."/>
            <person name="Broberg A."/>
            <person name="Canback B."/>
            <person name="Coutinho P.M."/>
            <person name="Cullen D."/>
            <person name="Dalman K."/>
            <person name="Deflorio G."/>
            <person name="van Diepen L.T."/>
            <person name="Dunand C."/>
            <person name="Duplessis S."/>
            <person name="Durling M."/>
            <person name="Gonthier P."/>
            <person name="Grimwood J."/>
            <person name="Fossdal C.G."/>
            <person name="Hansson D."/>
            <person name="Henrissat B."/>
            <person name="Hietala A."/>
            <person name="Himmelstrand K."/>
            <person name="Hoffmeister D."/>
            <person name="Hogberg N."/>
            <person name="James T.Y."/>
            <person name="Karlsson M."/>
            <person name="Kohler A."/>
            <person name="Kues U."/>
            <person name="Lee Y.H."/>
            <person name="Lin Y.C."/>
            <person name="Lind M."/>
            <person name="Lindquist E."/>
            <person name="Lombard V."/>
            <person name="Lucas S."/>
            <person name="Lunden K."/>
            <person name="Morin E."/>
            <person name="Murat C."/>
            <person name="Park J."/>
            <person name="Raffaello T."/>
            <person name="Rouze P."/>
            <person name="Salamov A."/>
            <person name="Schmutz J."/>
            <person name="Solheim H."/>
            <person name="Stahlberg J."/>
            <person name="Velez H."/>
            <person name="de Vries R.P."/>
            <person name="Wiebenga A."/>
            <person name="Woodward S."/>
            <person name="Yakovlev I."/>
            <person name="Garbelotto M."/>
            <person name="Martin F."/>
            <person name="Grigoriev I.V."/>
            <person name="Stenlid J."/>
        </authorList>
    </citation>
    <scope>NUCLEOTIDE SEQUENCE [LARGE SCALE GENOMIC DNA]</scope>
    <source>
        <strain evidence="2 4">TC 32-1</strain>
    </source>
</reference>
<organism evidence="2 4">
    <name type="scientific">Heterobasidion irregulare (strain TC 32-1)</name>
    <dbReference type="NCBI Taxonomy" id="747525"/>
    <lineage>
        <taxon>Eukaryota</taxon>
        <taxon>Fungi</taxon>
        <taxon>Dikarya</taxon>
        <taxon>Basidiomycota</taxon>
        <taxon>Agaricomycotina</taxon>
        <taxon>Agaricomycetes</taxon>
        <taxon>Russulales</taxon>
        <taxon>Bondarzewiaceae</taxon>
        <taxon>Heterobasidion</taxon>
        <taxon>Heterobasidion annosum species complex</taxon>
    </lineage>
</organism>
<dbReference type="Proteomes" id="UP000030671">
    <property type="component" value="Unassembled WGS sequence"/>
</dbReference>
<dbReference type="EMBL" id="KI925458">
    <property type="protein sequence ID" value="ETW81927.1"/>
    <property type="molecule type" value="Genomic_DNA"/>
</dbReference>
<dbReference type="KEGG" id="hir:HETIRDRAFT_427165"/>
<feature type="compositionally biased region" description="Basic and acidic residues" evidence="1">
    <location>
        <begin position="225"/>
        <end position="237"/>
    </location>
</feature>
<dbReference type="KEGG" id="hir:HETIRDRAFT_427143"/>
<dbReference type="GeneID" id="20674180"/>
<dbReference type="EMBL" id="KI925458">
    <property type="protein sequence ID" value="ETW81888.1"/>
    <property type="molecule type" value="Genomic_DNA"/>
</dbReference>
<keyword evidence="4" id="KW-1185">Reference proteome</keyword>
<evidence type="ECO:0000313" key="4">
    <source>
        <dbReference type="Proteomes" id="UP000030671"/>
    </source>
</evidence>
<feature type="compositionally biased region" description="Basic and acidic residues" evidence="1">
    <location>
        <begin position="424"/>
        <end position="435"/>
    </location>
</feature>
<dbReference type="HOGENOM" id="CLU_591911_0_0_1"/>
<dbReference type="GeneID" id="20674182"/>
<feature type="region of interest" description="Disordered" evidence="1">
    <location>
        <begin position="422"/>
        <end position="462"/>
    </location>
</feature>
<feature type="region of interest" description="Disordered" evidence="1">
    <location>
        <begin position="294"/>
        <end position="325"/>
    </location>
</feature>
<sequence length="462" mass="50919">MRGEACARIKRSEDRRGEDVTFAFARPSNREDTTIARIHTRTRSGAWICAGTSEWVDTQIDADAAFTRARARDRVAIGVADVRQPAVDEARPRIRRRRAESTQAHAGPHGRARDNFAYYPYQTGQPVQHCKAAGYLAHGHMEIRYGWNSVLVSNGDWIDGSIDVSDLCVAQAVAFNRSSYNYRTEIVESGTSRGLNTVQGNEGEERRKGRKGADAEGEAHEEDEERSRCDRGPYDRAKRSRVQDPSAGALASRGLSRRIADSVTGGYWRGRGCALGMDSVPARRGGSRLWKPRDYRGGCEEEGRPGEEEGDGEGEGEGGGKGSWGVEALKAAPERAARDRSNVHRARRYQCRHVFTHAEVSAARPARAFDLSLRSIGAPKKKHIGLGPCAHEPGASMCADSAPREARWAQSLAQASQQVICGTRRAETDPGRDSRSWISAPPEGEMSARSRRLEARRLREQL</sequence>
<evidence type="ECO:0000256" key="1">
    <source>
        <dbReference type="SAM" id="MobiDB-lite"/>
    </source>
</evidence>
<gene>
    <name evidence="2" type="ORF">HETIRDRAFT_427143</name>
    <name evidence="3" type="ORF">HETIRDRAFT_427165</name>
</gene>
<proteinExistence type="predicted"/>
<feature type="compositionally biased region" description="Basic and acidic residues" evidence="1">
    <location>
        <begin position="203"/>
        <end position="218"/>
    </location>
</feature>